<proteinExistence type="predicted"/>
<reference evidence="1" key="1">
    <citation type="submission" date="2013-08" db="EMBL/GenBank/DDBJ databases">
        <authorList>
            <person name="Mendez C."/>
            <person name="Richter M."/>
            <person name="Ferrer M."/>
            <person name="Sanchez J."/>
        </authorList>
    </citation>
    <scope>NUCLEOTIDE SEQUENCE</scope>
</reference>
<dbReference type="AlphaFoldDB" id="T1B1V6"/>
<organism evidence="1">
    <name type="scientific">mine drainage metagenome</name>
    <dbReference type="NCBI Taxonomy" id="410659"/>
    <lineage>
        <taxon>unclassified sequences</taxon>
        <taxon>metagenomes</taxon>
        <taxon>ecological metagenomes</taxon>
    </lineage>
</organism>
<reference evidence="1" key="2">
    <citation type="journal article" date="2014" name="ISME J.">
        <title>Microbial stratification in low pH oxic and suboxic macroscopic growths along an acid mine drainage.</title>
        <authorList>
            <person name="Mendez-Garcia C."/>
            <person name="Mesa V."/>
            <person name="Sprenger R.R."/>
            <person name="Richter M."/>
            <person name="Diez M.S."/>
            <person name="Solano J."/>
            <person name="Bargiela R."/>
            <person name="Golyshina O.V."/>
            <person name="Manteca A."/>
            <person name="Ramos J.L."/>
            <person name="Gallego J.R."/>
            <person name="Llorente I."/>
            <person name="Martins Dos Santos V.A."/>
            <person name="Jensen O.N."/>
            <person name="Pelaez A.I."/>
            <person name="Sanchez J."/>
            <person name="Ferrer M."/>
        </authorList>
    </citation>
    <scope>NUCLEOTIDE SEQUENCE</scope>
</reference>
<feature type="non-terminal residue" evidence="1">
    <location>
        <position position="1"/>
    </location>
</feature>
<comment type="caution">
    <text evidence="1">The sequence shown here is derived from an EMBL/GenBank/DDBJ whole genome shotgun (WGS) entry which is preliminary data.</text>
</comment>
<protein>
    <submittedName>
        <fullName evidence="1">Transposase IS4 family protein</fullName>
    </submittedName>
</protein>
<evidence type="ECO:0000313" key="1">
    <source>
        <dbReference type="EMBL" id="EQD46869.1"/>
    </source>
</evidence>
<sequence>AMTSGDDYASAAKPQIDWDDKDAQADLIDSRAKDAYACLAHLDGSELGPSVEKAARLLATVVGQDLEVDGDGTFRIARKVATDRVISVVDPETRHGRKTQARGFDGYKGHVGIDPDSEIITATTVTPGNAGTPGSQKKLISDLLDDANADTSDEKRTT</sequence>
<gene>
    <name evidence="1" type="ORF">B2A_08693</name>
</gene>
<name>T1B1V6_9ZZZZ</name>
<accession>T1B1V6</accession>
<dbReference type="EMBL" id="AUZZ01006268">
    <property type="protein sequence ID" value="EQD46869.1"/>
    <property type="molecule type" value="Genomic_DNA"/>
</dbReference>
<feature type="non-terminal residue" evidence="1">
    <location>
        <position position="158"/>
    </location>
</feature>